<protein>
    <recommendedName>
        <fullName evidence="9">sterol 22-desaturase</fullName>
        <ecNumber evidence="9">1.14.19.41</ecNumber>
    </recommendedName>
    <alternativeName>
        <fullName evidence="10">C-22 sterol desaturase</fullName>
    </alternativeName>
</protein>
<evidence type="ECO:0000256" key="5">
    <source>
        <dbReference type="ARBA" id="ARBA00022723"/>
    </source>
</evidence>
<dbReference type="AlphaFoldDB" id="A0A830CQ85"/>
<dbReference type="PANTHER" id="PTHR24286:SF228">
    <property type="entry name" value="C-22 STEROL DESATURASE ERG5"/>
    <property type="match status" value="1"/>
</dbReference>
<accession>A0A830CQ85</accession>
<evidence type="ECO:0000256" key="9">
    <source>
        <dbReference type="ARBA" id="ARBA00039038"/>
    </source>
</evidence>
<feature type="binding site" description="axial binding residue" evidence="12">
    <location>
        <position position="436"/>
    </location>
    <ligand>
        <name>heme</name>
        <dbReference type="ChEBI" id="CHEBI:30413"/>
    </ligand>
    <ligandPart>
        <name>Fe</name>
        <dbReference type="ChEBI" id="CHEBI:18248"/>
    </ligandPart>
</feature>
<keyword evidence="16" id="KW-1185">Reference proteome</keyword>
<keyword evidence="4 14" id="KW-0812">Transmembrane</keyword>
<gene>
    <name evidence="15" type="ORF">PHJA_002258900</name>
</gene>
<dbReference type="PRINTS" id="PR00465">
    <property type="entry name" value="EP450IV"/>
</dbReference>
<feature type="transmembrane region" description="Helical" evidence="14">
    <location>
        <begin position="12"/>
        <end position="31"/>
    </location>
</feature>
<comment type="cofactor">
    <cofactor evidence="1 12">
        <name>heme</name>
        <dbReference type="ChEBI" id="CHEBI:30413"/>
    </cofactor>
</comment>
<dbReference type="CDD" id="cd11082">
    <property type="entry name" value="CYP61_CYP710"/>
    <property type="match status" value="1"/>
</dbReference>
<dbReference type="PANTHER" id="PTHR24286">
    <property type="entry name" value="CYTOCHROME P450 26"/>
    <property type="match status" value="1"/>
</dbReference>
<dbReference type="Proteomes" id="UP000653305">
    <property type="component" value="Unassembled WGS sequence"/>
</dbReference>
<proteinExistence type="inferred from homology"/>
<keyword evidence="13" id="KW-0503">Monooxygenase</keyword>
<dbReference type="Pfam" id="PF00067">
    <property type="entry name" value="p450"/>
    <property type="match status" value="1"/>
</dbReference>
<dbReference type="OrthoDB" id="1372046at2759"/>
<evidence type="ECO:0000256" key="10">
    <source>
        <dbReference type="ARBA" id="ARBA00041546"/>
    </source>
</evidence>
<dbReference type="GO" id="GO:0020037">
    <property type="term" value="F:heme binding"/>
    <property type="evidence" value="ECO:0007669"/>
    <property type="project" value="InterPro"/>
</dbReference>
<dbReference type="InterPro" id="IPR017972">
    <property type="entry name" value="Cyt_P450_CS"/>
</dbReference>
<evidence type="ECO:0000313" key="16">
    <source>
        <dbReference type="Proteomes" id="UP000653305"/>
    </source>
</evidence>
<comment type="caution">
    <text evidence="15">The sequence shown here is derived from an EMBL/GenBank/DDBJ whole genome shotgun (WGS) entry which is preliminary data.</text>
</comment>
<comment type="subcellular location">
    <subcellularLocation>
        <location evidence="2">Membrane</location>
        <topology evidence="2">Single-pass membrane protein</topology>
    </subcellularLocation>
</comment>
<evidence type="ECO:0000256" key="3">
    <source>
        <dbReference type="ARBA" id="ARBA00010617"/>
    </source>
</evidence>
<keyword evidence="12 13" id="KW-0349">Heme</keyword>
<dbReference type="PROSITE" id="PS00086">
    <property type="entry name" value="CYTOCHROME_P450"/>
    <property type="match status" value="1"/>
</dbReference>
<evidence type="ECO:0000256" key="14">
    <source>
        <dbReference type="SAM" id="Phobius"/>
    </source>
</evidence>
<comment type="catalytic activity">
    <reaction evidence="11">
        <text>5-dehydroepisterol + NADPH + O2 + H(+) = ergosta-5,7,22,24(28)-tetraen-3beta-ol + NADP(+) + 2 H2O</text>
        <dbReference type="Rhea" id="RHEA:33467"/>
        <dbReference type="ChEBI" id="CHEBI:15377"/>
        <dbReference type="ChEBI" id="CHEBI:15378"/>
        <dbReference type="ChEBI" id="CHEBI:15379"/>
        <dbReference type="ChEBI" id="CHEBI:18249"/>
        <dbReference type="ChEBI" id="CHEBI:52972"/>
        <dbReference type="ChEBI" id="CHEBI:57783"/>
        <dbReference type="ChEBI" id="CHEBI:58349"/>
        <dbReference type="EC" id="1.14.19.41"/>
    </reaction>
</comment>
<dbReference type="PRINTS" id="PR00385">
    <property type="entry name" value="P450"/>
</dbReference>
<dbReference type="SUPFAM" id="SSF48264">
    <property type="entry name" value="Cytochrome P450"/>
    <property type="match status" value="1"/>
</dbReference>
<name>A0A830CQ85_9LAMI</name>
<sequence>MEVTWSIVTPYIPYLISILALILLLEQISYLKKKRFLPGPTFVLPFIGNAISMVRGPTRFWDQQSSYAKSTPLGISANYIIGRYILYIYSTDLSHKVFANVRPDAFHLVGHPFGKKLFGEHNLIYMFGQDHKDLRRRIAPNFTPKALQTYTAIQQRIILKHLVGWCHKSGNNPIPLRILCRDMNLETSQTVFVGPYLDEAARIRFNVDYNFFNVGLMKLPIDLPGFAFRDARLAVGRLVETLSRCAAESEEKMRSGEEEPTCLIDFWMQENLREFNEKPFDYGHDEIGGHLFDFLFASQDASTSSLLWAVVFLDSHPQVLERVRKEVAGYWSPDNDAAITGEHLREMRYTEAVAREIVRIRAPATMVPHIAGVDFPLTEDYTVPKGTIVFPSVYDSCFQGFTEPDRFDPDRFMEERQEDRVYKRNFLAFGAGAHQCVGQRYAINHLKLFIAMFASLVDFKRDRTDGCDEIAYVPTIVPRDDCRVLLSPRCGRFPSLS</sequence>
<dbReference type="Gene3D" id="1.10.630.10">
    <property type="entry name" value="Cytochrome P450"/>
    <property type="match status" value="1"/>
</dbReference>
<evidence type="ECO:0000256" key="11">
    <source>
        <dbReference type="ARBA" id="ARBA00047463"/>
    </source>
</evidence>
<dbReference type="GO" id="GO:0004497">
    <property type="term" value="F:monooxygenase activity"/>
    <property type="evidence" value="ECO:0007669"/>
    <property type="project" value="UniProtKB-KW"/>
</dbReference>
<comment type="similarity">
    <text evidence="3 13">Belongs to the cytochrome P450 family.</text>
</comment>
<dbReference type="GO" id="GO:0000249">
    <property type="term" value="F:C-22 sterol desaturase (NADPH) activity"/>
    <property type="evidence" value="ECO:0007669"/>
    <property type="project" value="UniProtKB-EC"/>
</dbReference>
<reference evidence="15" key="1">
    <citation type="submission" date="2020-07" db="EMBL/GenBank/DDBJ databases">
        <title>Ethylene signaling mediates host invasion by parasitic plants.</title>
        <authorList>
            <person name="Yoshida S."/>
        </authorList>
    </citation>
    <scope>NUCLEOTIDE SEQUENCE</scope>
    <source>
        <strain evidence="15">Okayama</strain>
    </source>
</reference>
<evidence type="ECO:0000256" key="4">
    <source>
        <dbReference type="ARBA" id="ARBA00022692"/>
    </source>
</evidence>
<evidence type="ECO:0000256" key="13">
    <source>
        <dbReference type="RuleBase" id="RU000461"/>
    </source>
</evidence>
<dbReference type="InterPro" id="IPR002403">
    <property type="entry name" value="Cyt_P450_E_grp-IV"/>
</dbReference>
<evidence type="ECO:0000256" key="6">
    <source>
        <dbReference type="ARBA" id="ARBA00022989"/>
    </source>
</evidence>
<dbReference type="GO" id="GO:0016125">
    <property type="term" value="P:sterol metabolic process"/>
    <property type="evidence" value="ECO:0007669"/>
    <property type="project" value="TreeGrafter"/>
</dbReference>
<dbReference type="GO" id="GO:0005506">
    <property type="term" value="F:iron ion binding"/>
    <property type="evidence" value="ECO:0007669"/>
    <property type="project" value="InterPro"/>
</dbReference>
<evidence type="ECO:0000256" key="12">
    <source>
        <dbReference type="PIRSR" id="PIRSR602403-1"/>
    </source>
</evidence>
<dbReference type="InterPro" id="IPR001128">
    <property type="entry name" value="Cyt_P450"/>
</dbReference>
<keyword evidence="14" id="KW-0472">Membrane</keyword>
<evidence type="ECO:0000256" key="8">
    <source>
        <dbReference type="ARBA" id="ARBA00023004"/>
    </source>
</evidence>
<keyword evidence="5 12" id="KW-0479">Metal-binding</keyword>
<keyword evidence="8 12" id="KW-0408">Iron</keyword>
<dbReference type="EMBL" id="BMAC01000660">
    <property type="protein sequence ID" value="GFQ01150.1"/>
    <property type="molecule type" value="Genomic_DNA"/>
</dbReference>
<dbReference type="EC" id="1.14.19.41" evidence="9"/>
<evidence type="ECO:0000256" key="2">
    <source>
        <dbReference type="ARBA" id="ARBA00004167"/>
    </source>
</evidence>
<evidence type="ECO:0000313" key="15">
    <source>
        <dbReference type="EMBL" id="GFQ01150.1"/>
    </source>
</evidence>
<dbReference type="InterPro" id="IPR036396">
    <property type="entry name" value="Cyt_P450_sf"/>
</dbReference>
<dbReference type="FunFam" id="1.10.630.10:FF:000021">
    <property type="entry name" value="Cytochrome P450 61"/>
    <property type="match status" value="1"/>
</dbReference>
<evidence type="ECO:0000256" key="7">
    <source>
        <dbReference type="ARBA" id="ARBA00023002"/>
    </source>
</evidence>
<dbReference type="GO" id="GO:0016020">
    <property type="term" value="C:membrane"/>
    <property type="evidence" value="ECO:0007669"/>
    <property type="project" value="UniProtKB-SubCell"/>
</dbReference>
<keyword evidence="6 14" id="KW-1133">Transmembrane helix</keyword>
<organism evidence="15 16">
    <name type="scientific">Phtheirospermum japonicum</name>
    <dbReference type="NCBI Taxonomy" id="374723"/>
    <lineage>
        <taxon>Eukaryota</taxon>
        <taxon>Viridiplantae</taxon>
        <taxon>Streptophyta</taxon>
        <taxon>Embryophyta</taxon>
        <taxon>Tracheophyta</taxon>
        <taxon>Spermatophyta</taxon>
        <taxon>Magnoliopsida</taxon>
        <taxon>eudicotyledons</taxon>
        <taxon>Gunneridae</taxon>
        <taxon>Pentapetalae</taxon>
        <taxon>asterids</taxon>
        <taxon>lamiids</taxon>
        <taxon>Lamiales</taxon>
        <taxon>Orobanchaceae</taxon>
        <taxon>Orobanchaceae incertae sedis</taxon>
        <taxon>Phtheirospermum</taxon>
    </lineage>
</organism>
<evidence type="ECO:0000256" key="1">
    <source>
        <dbReference type="ARBA" id="ARBA00001971"/>
    </source>
</evidence>
<keyword evidence="7 13" id="KW-0560">Oxidoreductase</keyword>